<evidence type="ECO:0000256" key="1">
    <source>
        <dbReference type="ARBA" id="ARBA00004141"/>
    </source>
</evidence>
<feature type="non-terminal residue" evidence="12">
    <location>
        <position position="557"/>
    </location>
</feature>
<dbReference type="FunFam" id="1.20.1560.10:FF:000016">
    <property type="entry name" value="ATP-binding cassette sub-family B member 8, mitochondrial"/>
    <property type="match status" value="1"/>
</dbReference>
<evidence type="ECO:0000256" key="6">
    <source>
        <dbReference type="ARBA" id="ARBA00022792"/>
    </source>
</evidence>
<dbReference type="PANTHER" id="PTHR43394:SF17">
    <property type="entry name" value="MITOCHONDRIAL POTASSIUM CHANNEL ATP-BINDING SUBUNIT"/>
    <property type="match status" value="1"/>
</dbReference>
<evidence type="ECO:0000256" key="7">
    <source>
        <dbReference type="ARBA" id="ARBA00022946"/>
    </source>
</evidence>
<dbReference type="GO" id="GO:0015421">
    <property type="term" value="F:ABC-type oligopeptide transporter activity"/>
    <property type="evidence" value="ECO:0007669"/>
    <property type="project" value="TreeGrafter"/>
</dbReference>
<dbReference type="SUPFAM" id="SSF90123">
    <property type="entry name" value="ABC transporter transmembrane region"/>
    <property type="match status" value="1"/>
</dbReference>
<dbReference type="Proteomes" id="UP001152795">
    <property type="component" value="Unassembled WGS sequence"/>
</dbReference>
<keyword evidence="4" id="KW-0813">Transport</keyword>
<dbReference type="OrthoDB" id="6500128at2759"/>
<keyword evidence="8" id="KW-1133">Transmembrane helix</keyword>
<evidence type="ECO:0000313" key="13">
    <source>
        <dbReference type="Proteomes" id="UP001152795"/>
    </source>
</evidence>
<gene>
    <name evidence="12" type="ORF">PACLA_8A034693</name>
</gene>
<dbReference type="GO" id="GO:0016887">
    <property type="term" value="F:ATP hydrolysis activity"/>
    <property type="evidence" value="ECO:0007669"/>
    <property type="project" value="InterPro"/>
</dbReference>
<dbReference type="GO" id="GO:0006811">
    <property type="term" value="P:monoatomic ion transport"/>
    <property type="evidence" value="ECO:0007669"/>
    <property type="project" value="UniProtKB-KW"/>
</dbReference>
<keyword evidence="10" id="KW-0496">Mitochondrion</keyword>
<organism evidence="12 13">
    <name type="scientific">Paramuricea clavata</name>
    <name type="common">Red gorgonian</name>
    <name type="synonym">Violescent sea-whip</name>
    <dbReference type="NCBI Taxonomy" id="317549"/>
    <lineage>
        <taxon>Eukaryota</taxon>
        <taxon>Metazoa</taxon>
        <taxon>Cnidaria</taxon>
        <taxon>Anthozoa</taxon>
        <taxon>Octocorallia</taxon>
        <taxon>Malacalcyonacea</taxon>
        <taxon>Plexauridae</taxon>
        <taxon>Paramuricea</taxon>
    </lineage>
</organism>
<dbReference type="InterPro" id="IPR003439">
    <property type="entry name" value="ABC_transporter-like_ATP-bd"/>
</dbReference>
<dbReference type="Gene3D" id="3.40.50.300">
    <property type="entry name" value="P-loop containing nucleotide triphosphate hydrolases"/>
    <property type="match status" value="1"/>
</dbReference>
<name>A0A7D9HNP2_PARCT</name>
<evidence type="ECO:0000256" key="3">
    <source>
        <dbReference type="ARBA" id="ARBA00007577"/>
    </source>
</evidence>
<comment type="similarity">
    <text evidence="3">Belongs to the ABC transporter superfamily. ABCB family. Multidrug resistance exporter (TC 3.A.1.201) subfamily.</text>
</comment>
<dbReference type="EMBL" id="CACRXK020001146">
    <property type="protein sequence ID" value="CAB3987258.1"/>
    <property type="molecule type" value="Genomic_DNA"/>
</dbReference>
<keyword evidence="6" id="KW-0999">Mitochondrion inner membrane</keyword>
<protein>
    <submittedName>
        <fullName evidence="12">ATP-binding cassette sub-family B member 8, mitochondrial</fullName>
    </submittedName>
</protein>
<evidence type="ECO:0000256" key="9">
    <source>
        <dbReference type="ARBA" id="ARBA00023065"/>
    </source>
</evidence>
<comment type="caution">
    <text evidence="12">The sequence shown here is derived from an EMBL/GenBank/DDBJ whole genome shotgun (WGS) entry which is preliminary data.</text>
</comment>
<dbReference type="GO" id="GO:0005524">
    <property type="term" value="F:ATP binding"/>
    <property type="evidence" value="ECO:0007669"/>
    <property type="project" value="UniProtKB-KW"/>
</dbReference>
<dbReference type="PANTHER" id="PTHR43394">
    <property type="entry name" value="ATP-DEPENDENT PERMEASE MDL1, MITOCHONDRIAL"/>
    <property type="match status" value="1"/>
</dbReference>
<dbReference type="GO" id="GO:0005743">
    <property type="term" value="C:mitochondrial inner membrane"/>
    <property type="evidence" value="ECO:0007669"/>
    <property type="project" value="UniProtKB-SubCell"/>
</dbReference>
<dbReference type="Gene3D" id="1.20.1560.10">
    <property type="entry name" value="ABC transporter type 1, transmembrane domain"/>
    <property type="match status" value="1"/>
</dbReference>
<accession>A0A7D9HNP2</accession>
<dbReference type="PROSITE" id="PS50929">
    <property type="entry name" value="ABC_TM1F"/>
    <property type="match status" value="1"/>
</dbReference>
<evidence type="ECO:0000313" key="12">
    <source>
        <dbReference type="EMBL" id="CAB3987258.1"/>
    </source>
</evidence>
<proteinExistence type="inferred from homology"/>
<keyword evidence="5" id="KW-0812">Transmembrane</keyword>
<evidence type="ECO:0000256" key="4">
    <source>
        <dbReference type="ARBA" id="ARBA00022448"/>
    </source>
</evidence>
<keyword evidence="12" id="KW-0547">Nucleotide-binding</keyword>
<dbReference type="InterPro" id="IPR036640">
    <property type="entry name" value="ABC1_TM_sf"/>
</dbReference>
<evidence type="ECO:0000256" key="8">
    <source>
        <dbReference type="ARBA" id="ARBA00022989"/>
    </source>
</evidence>
<keyword evidence="9" id="KW-0406">Ion transport</keyword>
<dbReference type="GO" id="GO:0090374">
    <property type="term" value="P:oligopeptide export from mitochondrion"/>
    <property type="evidence" value="ECO:0007669"/>
    <property type="project" value="TreeGrafter"/>
</dbReference>
<keyword evidence="11" id="KW-0472">Membrane</keyword>
<evidence type="ECO:0000256" key="10">
    <source>
        <dbReference type="ARBA" id="ARBA00023128"/>
    </source>
</evidence>
<dbReference type="InterPro" id="IPR039421">
    <property type="entry name" value="Type_1_exporter"/>
</dbReference>
<dbReference type="CDD" id="cd18574">
    <property type="entry name" value="ABC_6TM_ABCB8_like"/>
    <property type="match status" value="1"/>
</dbReference>
<reference evidence="12" key="1">
    <citation type="submission" date="2020-04" db="EMBL/GenBank/DDBJ databases">
        <authorList>
            <person name="Alioto T."/>
            <person name="Alioto T."/>
            <person name="Gomez Garrido J."/>
        </authorList>
    </citation>
    <scope>NUCLEOTIDE SEQUENCE</scope>
    <source>
        <strain evidence="12">A484AB</strain>
    </source>
</reference>
<evidence type="ECO:0000256" key="5">
    <source>
        <dbReference type="ARBA" id="ARBA00022692"/>
    </source>
</evidence>
<keyword evidence="13" id="KW-1185">Reference proteome</keyword>
<dbReference type="Pfam" id="PF00664">
    <property type="entry name" value="ABC_membrane"/>
    <property type="match status" value="1"/>
</dbReference>
<keyword evidence="12" id="KW-0067">ATP-binding</keyword>
<dbReference type="Pfam" id="PF00005">
    <property type="entry name" value="ABC_tran"/>
    <property type="match status" value="1"/>
</dbReference>
<dbReference type="InterPro" id="IPR027417">
    <property type="entry name" value="P-loop_NTPase"/>
</dbReference>
<evidence type="ECO:0000256" key="11">
    <source>
        <dbReference type="ARBA" id="ARBA00023136"/>
    </source>
</evidence>
<evidence type="ECO:0000256" key="2">
    <source>
        <dbReference type="ARBA" id="ARBA00004273"/>
    </source>
</evidence>
<dbReference type="SUPFAM" id="SSF52540">
    <property type="entry name" value="P-loop containing nucleoside triphosphate hydrolases"/>
    <property type="match status" value="1"/>
</dbReference>
<dbReference type="InterPro" id="IPR011527">
    <property type="entry name" value="ABC1_TM_dom"/>
</dbReference>
<keyword evidence="7" id="KW-0809">Transit peptide</keyword>
<dbReference type="AlphaFoldDB" id="A0A7D9HNP2"/>
<comment type="subcellular location">
    <subcellularLocation>
        <location evidence="1">Membrane</location>
        <topology evidence="1">Multi-pass membrane protein</topology>
    </subcellularLocation>
    <subcellularLocation>
        <location evidence="2">Mitochondrion inner membrane</location>
    </subcellularLocation>
</comment>
<sequence length="557" mass="60634">MACYLLNLGRKSYFSTQLLPRCRVKVQSVNFSSCLNRSLQGRSANIQSGLLINKTQNGTQNIFTLSGLANLVRSKTPELLSSKYLWLTCTGAVCLKAKLGMAYCAVKLSHRQRTPINQAVNKTGRASKKQPKIEFNEFLKFLLPDVWLLLLASFCAFGVAVVNVKLPLLLGELVNAVSSLSDGSISDYAAILKEPAKKLICIYVTQGALTFVYISLLSSFGERLAARLRNSLFTSLVKQDVQFFDAHKTGELISRLSSDVQDFKSAFKQIVSQGLRSVTQTVGCVVTLFMISPKLTLLIGSLVPTVIICGTLLGSVLRKLSREAQEQLATALAVADESLGNVRTVKAFAMENKEIGLYTDEVEQSRRLNERLGIGIGAFQGLTNMTINALSLVVLYAGGSLLASSELSPGNLMSFLASTQLIQRSMGNISVLFGQVIRGLSAGSRVFEYMILEPKISNQDGHCPDLSTIHGEIVFNHVRFEYPTRPGQTVLRGLDLRVPAGNMVALCGLSGSGKSTVASLIERFYDVDSGSITIDGYDVEQLNPAWIRGDLVGYINQ</sequence>